<dbReference type="Pfam" id="PF00023">
    <property type="entry name" value="Ank"/>
    <property type="match status" value="1"/>
</dbReference>
<reference evidence="5 6" key="1">
    <citation type="submission" date="2023-01" db="EMBL/GenBank/DDBJ databases">
        <title>Analysis of 21 Apiospora genomes using comparative genomics revels a genus with tremendous synthesis potential of carbohydrate active enzymes and secondary metabolites.</title>
        <authorList>
            <person name="Sorensen T."/>
        </authorList>
    </citation>
    <scope>NUCLEOTIDE SEQUENCE [LARGE SCALE GENOMIC DNA]</scope>
    <source>
        <strain evidence="5 6">CBS 33761</strain>
    </source>
</reference>
<keyword evidence="6" id="KW-1185">Reference proteome</keyword>
<evidence type="ECO:0000313" key="5">
    <source>
        <dbReference type="EMBL" id="KAK8044057.1"/>
    </source>
</evidence>
<evidence type="ECO:0000313" key="6">
    <source>
        <dbReference type="Proteomes" id="UP001444661"/>
    </source>
</evidence>
<dbReference type="PANTHER" id="PTHR24198">
    <property type="entry name" value="ANKYRIN REPEAT AND PROTEIN KINASE DOMAIN-CONTAINING PROTEIN"/>
    <property type="match status" value="1"/>
</dbReference>
<dbReference type="PANTHER" id="PTHR24198:SF165">
    <property type="entry name" value="ANKYRIN REPEAT-CONTAINING PROTEIN-RELATED"/>
    <property type="match status" value="1"/>
</dbReference>
<evidence type="ECO:0000256" key="1">
    <source>
        <dbReference type="ARBA" id="ARBA00022737"/>
    </source>
</evidence>
<feature type="repeat" description="ANK" evidence="3">
    <location>
        <begin position="871"/>
        <end position="903"/>
    </location>
</feature>
<dbReference type="SMART" id="SM00248">
    <property type="entry name" value="ANK"/>
    <property type="match status" value="8"/>
</dbReference>
<dbReference type="InterPro" id="IPR036770">
    <property type="entry name" value="Ankyrin_rpt-contain_sf"/>
</dbReference>
<organism evidence="5 6">
    <name type="scientific">Apiospora rasikravindrae</name>
    <dbReference type="NCBI Taxonomy" id="990691"/>
    <lineage>
        <taxon>Eukaryota</taxon>
        <taxon>Fungi</taxon>
        <taxon>Dikarya</taxon>
        <taxon>Ascomycota</taxon>
        <taxon>Pezizomycotina</taxon>
        <taxon>Sordariomycetes</taxon>
        <taxon>Xylariomycetidae</taxon>
        <taxon>Amphisphaeriales</taxon>
        <taxon>Apiosporaceae</taxon>
        <taxon>Apiospora</taxon>
    </lineage>
</organism>
<feature type="compositionally biased region" description="Pro residues" evidence="4">
    <location>
        <begin position="1"/>
        <end position="11"/>
    </location>
</feature>
<evidence type="ECO:0000256" key="3">
    <source>
        <dbReference type="PROSITE-ProRule" id="PRU00023"/>
    </source>
</evidence>
<dbReference type="Pfam" id="PF12796">
    <property type="entry name" value="Ank_2"/>
    <property type="match status" value="1"/>
</dbReference>
<dbReference type="Proteomes" id="UP001444661">
    <property type="component" value="Unassembled WGS sequence"/>
</dbReference>
<evidence type="ECO:0008006" key="7">
    <source>
        <dbReference type="Google" id="ProtNLM"/>
    </source>
</evidence>
<feature type="region of interest" description="Disordered" evidence="4">
    <location>
        <begin position="108"/>
        <end position="127"/>
    </location>
</feature>
<feature type="repeat" description="ANK" evidence="3">
    <location>
        <begin position="929"/>
        <end position="961"/>
    </location>
</feature>
<feature type="repeat" description="ANK" evidence="3">
    <location>
        <begin position="964"/>
        <end position="996"/>
    </location>
</feature>
<keyword evidence="1" id="KW-0677">Repeat</keyword>
<comment type="caution">
    <text evidence="5">The sequence shown here is derived from an EMBL/GenBank/DDBJ whole genome shotgun (WGS) entry which is preliminary data.</text>
</comment>
<accession>A0ABR1TBR4</accession>
<gene>
    <name evidence="5" type="ORF">PG993_004081</name>
</gene>
<evidence type="ECO:0000256" key="2">
    <source>
        <dbReference type="ARBA" id="ARBA00023043"/>
    </source>
</evidence>
<feature type="region of interest" description="Disordered" evidence="4">
    <location>
        <begin position="1"/>
        <end position="26"/>
    </location>
</feature>
<proteinExistence type="predicted"/>
<evidence type="ECO:0000256" key="4">
    <source>
        <dbReference type="SAM" id="MobiDB-lite"/>
    </source>
</evidence>
<dbReference type="PROSITE" id="PS50297">
    <property type="entry name" value="ANK_REP_REGION"/>
    <property type="match status" value="2"/>
</dbReference>
<dbReference type="EMBL" id="JAQQWK010000003">
    <property type="protein sequence ID" value="KAK8044057.1"/>
    <property type="molecule type" value="Genomic_DNA"/>
</dbReference>
<sequence>MASDPSSPPDLPTSSGSTTIEPFHDTTDWKWERQKTRIWKLLFDEKVNQKALPKKMKAQFGFIAPEGKPSPVSGSDGIGVLADSWRSGTLQLLGISVRIAMATLHTSSDRYGGDDGSMPPRSEDGGGHGRSVYLWGDFRLAAGSSTSRPAVSERYFKSYHPINNFTKNFETAARELLNLAFYHISNKLDDPSDTYDEGRRDEFLLDLITRSGLVGLKHPMLAEPTIQSVLEEVWRAALRRCRSKIVAWALDLHINLRKISEHHPFYVVLSTMWQKVRCLCSSGDRCTHPDLVSHHDAKATIKELLAQGFSQDDMCCRLCRTPLEKAIRDDLLDIVKIFVEHGINTRGLEYLRELDFDRLLLQPSWETPLERQDLMLSYLQDVFAKAFSPPRNPFDALLSAEGLIKAAQDGGPALLNILRAKGADFNWKNSRGEHPLGAVIAQARCYKADRCKSLIALGASGDYGPIRGDGQGISPSALHIASLLNHTDAMKVLLQNGPDLHTSASFYVDGFCLYGLQHKIQGADLHHAKSPLAWSLWKGSYKCALLLLRAGAPVEGHELLLLMEHLRPTSASSFELVELAGALIDRGTELDLQTRSGETALDIAISKGSFRIANILVLAGAAKGSAIPMCTIEAIGTHGWLHHLEGLDIFKNETCEEADFNKILDDWCRLYRCDSVKSQNSRLHTLCDWLEWEDSKHLKVFSFVLERYPQAYSSHAFYNAVLFSPNPVWKEGPALPASIAYKLVSRRRPEFVVPQLELLALLKLVVKIFETNSAVLLNILENLLQQEPRLSRMYSDPWQNPLSIIFRQSVGRCMPDSNRATLASPIQNKLLDYGFRVNTAVGLVAIKSRCSINELQRLMDQGFDPRKRYRWSLTALQLAVINGDLAMVRFLLRHPVNVNGRPSWSHWPDSLEEWDKYTRVLQSVTSGRGKRDALQFAVESDNLECAQLLVSKGADVNGLPARLRGATALQLAAMQGYIHLVKWLISLKANILAKGAAVEGMTAIEGAAAFGRLDVVGLLFEHENMREGEGRRQCIRAVGYARDGGYQALSSFIEDHIQWSDEDEDLLTGEDLVMSVHSAYVAGEFIPSYYDKDPGDDDCKGCVGETESVDEGRDEPKCCARVHKDYRGSEEGEPEYSSQCASESEHMRPVDDSTDSQGQEVASESYRGENAPRMSGEHRTDTAAVAHDEKIDLFPETDILGGLDLGLLPDFEFEYEAPAATGQVMGEIPDNEEWIEEPDATALNPGWSYPNGVEDWMDMIEFNPESWPDFSNTHLD</sequence>
<protein>
    <recommendedName>
        <fullName evidence="7">Ankyrin</fullName>
    </recommendedName>
</protein>
<dbReference type="InterPro" id="IPR002110">
    <property type="entry name" value="Ankyrin_rpt"/>
</dbReference>
<dbReference type="SUPFAM" id="SSF48403">
    <property type="entry name" value="Ankyrin repeat"/>
    <property type="match status" value="2"/>
</dbReference>
<feature type="region of interest" description="Disordered" evidence="4">
    <location>
        <begin position="1126"/>
        <end position="1182"/>
    </location>
</feature>
<feature type="repeat" description="ANK" evidence="3">
    <location>
        <begin position="473"/>
        <end position="505"/>
    </location>
</feature>
<keyword evidence="2 3" id="KW-0040">ANK repeat</keyword>
<dbReference type="PROSITE" id="PS50088">
    <property type="entry name" value="ANK_REPEAT"/>
    <property type="match status" value="4"/>
</dbReference>
<dbReference type="Gene3D" id="1.25.40.20">
    <property type="entry name" value="Ankyrin repeat-containing domain"/>
    <property type="match status" value="2"/>
</dbReference>
<name>A0ABR1TBR4_9PEZI</name>